<dbReference type="EMBL" id="SRLO01000111">
    <property type="protein sequence ID" value="TNN74709.1"/>
    <property type="molecule type" value="Genomic_DNA"/>
</dbReference>
<organism evidence="1 2">
    <name type="scientific">Liparis tanakae</name>
    <name type="common">Tanaka's snailfish</name>
    <dbReference type="NCBI Taxonomy" id="230148"/>
    <lineage>
        <taxon>Eukaryota</taxon>
        <taxon>Metazoa</taxon>
        <taxon>Chordata</taxon>
        <taxon>Craniata</taxon>
        <taxon>Vertebrata</taxon>
        <taxon>Euteleostomi</taxon>
        <taxon>Actinopterygii</taxon>
        <taxon>Neopterygii</taxon>
        <taxon>Teleostei</taxon>
        <taxon>Neoteleostei</taxon>
        <taxon>Acanthomorphata</taxon>
        <taxon>Eupercaria</taxon>
        <taxon>Perciformes</taxon>
        <taxon>Cottioidei</taxon>
        <taxon>Cottales</taxon>
        <taxon>Liparidae</taxon>
        <taxon>Liparis</taxon>
    </lineage>
</organism>
<evidence type="ECO:0000313" key="1">
    <source>
        <dbReference type="EMBL" id="TNN74709.1"/>
    </source>
</evidence>
<proteinExistence type="predicted"/>
<accession>A0A4Z2I9E7</accession>
<sequence>MAIQGQLRAYVNPSPAGARAYMGINTEKHIAKWLRKSDPESLLAARSASLTAMTGCEGGK</sequence>
<gene>
    <name evidence="1" type="ORF">EYF80_015027</name>
</gene>
<keyword evidence="2" id="KW-1185">Reference proteome</keyword>
<comment type="caution">
    <text evidence="1">The sequence shown here is derived from an EMBL/GenBank/DDBJ whole genome shotgun (WGS) entry which is preliminary data.</text>
</comment>
<dbReference type="Proteomes" id="UP000314294">
    <property type="component" value="Unassembled WGS sequence"/>
</dbReference>
<reference evidence="1 2" key="1">
    <citation type="submission" date="2019-03" db="EMBL/GenBank/DDBJ databases">
        <title>First draft genome of Liparis tanakae, snailfish: a comprehensive survey of snailfish specific genes.</title>
        <authorList>
            <person name="Kim W."/>
            <person name="Song I."/>
            <person name="Jeong J.-H."/>
            <person name="Kim D."/>
            <person name="Kim S."/>
            <person name="Ryu S."/>
            <person name="Song J.Y."/>
            <person name="Lee S.K."/>
        </authorList>
    </citation>
    <scope>NUCLEOTIDE SEQUENCE [LARGE SCALE GENOMIC DNA]</scope>
    <source>
        <tissue evidence="1">Muscle</tissue>
    </source>
</reference>
<dbReference type="AlphaFoldDB" id="A0A4Z2I9E7"/>
<evidence type="ECO:0000313" key="2">
    <source>
        <dbReference type="Proteomes" id="UP000314294"/>
    </source>
</evidence>
<name>A0A4Z2I9E7_9TELE</name>
<protein>
    <submittedName>
        <fullName evidence="1">Uncharacterized protein</fullName>
    </submittedName>
</protein>